<proteinExistence type="predicted"/>
<organism evidence="2 3">
    <name type="scientific">Nocardioides marinisabuli</name>
    <dbReference type="NCBI Taxonomy" id="419476"/>
    <lineage>
        <taxon>Bacteria</taxon>
        <taxon>Bacillati</taxon>
        <taxon>Actinomycetota</taxon>
        <taxon>Actinomycetes</taxon>
        <taxon>Propionibacteriales</taxon>
        <taxon>Nocardioidaceae</taxon>
        <taxon>Nocardioides</taxon>
    </lineage>
</organism>
<dbReference type="GO" id="GO:0005576">
    <property type="term" value="C:extracellular region"/>
    <property type="evidence" value="ECO:0007669"/>
    <property type="project" value="TreeGrafter"/>
</dbReference>
<evidence type="ECO:0000313" key="3">
    <source>
        <dbReference type="Proteomes" id="UP000516957"/>
    </source>
</evidence>
<dbReference type="InterPro" id="IPR003399">
    <property type="entry name" value="Mce/MlaD"/>
</dbReference>
<feature type="domain" description="Mce/MlaD" evidence="1">
    <location>
        <begin position="41"/>
        <end position="114"/>
    </location>
</feature>
<dbReference type="InterPro" id="IPR005693">
    <property type="entry name" value="Mce"/>
</dbReference>
<accession>A0A7Y9F2Y7</accession>
<dbReference type="NCBIfam" id="TIGR00996">
    <property type="entry name" value="Mtu_fam_mce"/>
    <property type="match status" value="1"/>
</dbReference>
<dbReference type="Proteomes" id="UP000516957">
    <property type="component" value="Unassembled WGS sequence"/>
</dbReference>
<keyword evidence="3" id="KW-1185">Reference proteome</keyword>
<dbReference type="Pfam" id="PF02470">
    <property type="entry name" value="MlaD"/>
    <property type="match status" value="1"/>
</dbReference>
<dbReference type="RefSeq" id="WP_179616246.1">
    <property type="nucleotide sequence ID" value="NZ_CP059163.1"/>
</dbReference>
<dbReference type="AlphaFoldDB" id="A0A7Y9F2Y7"/>
<name>A0A7Y9F2Y7_9ACTN</name>
<reference evidence="2 3" key="1">
    <citation type="submission" date="2020-07" db="EMBL/GenBank/DDBJ databases">
        <title>Sequencing the genomes of 1000 actinobacteria strains.</title>
        <authorList>
            <person name="Klenk H.-P."/>
        </authorList>
    </citation>
    <scope>NUCLEOTIDE SEQUENCE [LARGE SCALE GENOMIC DNA]</scope>
    <source>
        <strain evidence="2 3">DSM 18965</strain>
    </source>
</reference>
<sequence>MILTTLIKRQLRIFAVLTLVALFFAVVVYARVPALLGVGVYEVRAEYADASGLYPKAIVTYRGVQVGEVADLEVGDGGAVADLRIDDEHDIPATVVAELHSTSAIGEQYVDLVPAPGEDAGEDSASLGEGDVIPVERTVEMPQITPVLESVNDLLASVPRARTRRVLDQVDQGLAGSGPDLAGTIENADSLLRTAQDRLAVTTSLIRTAQPVLGTQQALRGTTLSYAQSLAAFTSELAGRDRDLRALLSQGPAGLRAATELVNDLQPTLPLLVTNLTTNAEVLNTYLPQIQEGLVYYPVTVARLQSAINPRAEFGDVNLDLRANVNNPPACSQGYLAASERRDPSVAQFRDVDLLAHCTVPEADPKSVRGARLLPCPQGGGRGPLPSSCGLDFGKGVWPEGAGPSGRRDLSRGVTVGGDASMELPAEQGWQALVLGPVSVR</sequence>
<gene>
    <name evidence="2" type="ORF">BKA08_002901</name>
</gene>
<protein>
    <submittedName>
        <fullName evidence="2">Phospholipid/cholesterol/gamma-HCH transport system substrate-binding protein</fullName>
    </submittedName>
</protein>
<evidence type="ECO:0000313" key="2">
    <source>
        <dbReference type="EMBL" id="NYD58663.1"/>
    </source>
</evidence>
<comment type="caution">
    <text evidence="2">The sequence shown here is derived from an EMBL/GenBank/DDBJ whole genome shotgun (WGS) entry which is preliminary data.</text>
</comment>
<evidence type="ECO:0000259" key="1">
    <source>
        <dbReference type="Pfam" id="PF02470"/>
    </source>
</evidence>
<dbReference type="PANTHER" id="PTHR33371">
    <property type="entry name" value="INTERMEMBRANE PHOSPHOLIPID TRANSPORT SYSTEM BINDING PROTEIN MLAD-RELATED"/>
    <property type="match status" value="1"/>
</dbReference>
<dbReference type="PANTHER" id="PTHR33371:SF16">
    <property type="entry name" value="MCE-FAMILY PROTEIN MCE3F"/>
    <property type="match status" value="1"/>
</dbReference>
<dbReference type="InterPro" id="IPR052336">
    <property type="entry name" value="MlaD_Phospholipid_Transporter"/>
</dbReference>
<dbReference type="EMBL" id="JACCBE010000001">
    <property type="protein sequence ID" value="NYD58663.1"/>
    <property type="molecule type" value="Genomic_DNA"/>
</dbReference>